<protein>
    <submittedName>
        <fullName evidence="1">Uncharacterized protein</fullName>
    </submittedName>
</protein>
<evidence type="ECO:0000313" key="1">
    <source>
        <dbReference type="EMBL" id="CAB4196481.1"/>
    </source>
</evidence>
<sequence>LHTQVPAINIDGYHHLGDDPGFDYSQTAIKNINKLIKSLKARLNSSGKAKSVDSYGNVMYVDCDIFSIDMLTTFLATALWDFNQVPFFTFFTFDDDNFVEQFGEVLVEGATLQSLASKALIERGREFQITDNGLSFNPPTVSDLMNTQYSSLLTHYWEKLKMIKASLRPHPQGLGVFGMTSGLNPAMARLRHLRARRII</sequence>
<dbReference type="EMBL" id="LR797252">
    <property type="protein sequence ID" value="CAB4196481.1"/>
    <property type="molecule type" value="Genomic_DNA"/>
</dbReference>
<feature type="non-terminal residue" evidence="1">
    <location>
        <position position="1"/>
    </location>
</feature>
<gene>
    <name evidence="1" type="ORF">UFOVP1290_1</name>
</gene>
<reference evidence="1" key="1">
    <citation type="submission" date="2020-05" db="EMBL/GenBank/DDBJ databases">
        <authorList>
            <person name="Chiriac C."/>
            <person name="Salcher M."/>
            <person name="Ghai R."/>
            <person name="Kavagutti S V."/>
        </authorList>
    </citation>
    <scope>NUCLEOTIDE SEQUENCE</scope>
</reference>
<organism evidence="1">
    <name type="scientific">uncultured Caudovirales phage</name>
    <dbReference type="NCBI Taxonomy" id="2100421"/>
    <lineage>
        <taxon>Viruses</taxon>
        <taxon>Duplodnaviria</taxon>
        <taxon>Heunggongvirae</taxon>
        <taxon>Uroviricota</taxon>
        <taxon>Caudoviricetes</taxon>
        <taxon>Peduoviridae</taxon>
        <taxon>Maltschvirus</taxon>
        <taxon>Maltschvirus maltsch</taxon>
    </lineage>
</organism>
<proteinExistence type="predicted"/>
<name>A0A6J5RSE4_9CAUD</name>
<accession>A0A6J5RSE4</accession>